<evidence type="ECO:0000259" key="8">
    <source>
        <dbReference type="PROSITE" id="PS50048"/>
    </source>
</evidence>
<dbReference type="InterPro" id="IPR051615">
    <property type="entry name" value="Transcr_Regulatory_Elem"/>
</dbReference>
<organism evidence="9 10">
    <name type="scientific">Colletotrichum fioriniae PJ7</name>
    <dbReference type="NCBI Taxonomy" id="1445577"/>
    <lineage>
        <taxon>Eukaryota</taxon>
        <taxon>Fungi</taxon>
        <taxon>Dikarya</taxon>
        <taxon>Ascomycota</taxon>
        <taxon>Pezizomycotina</taxon>
        <taxon>Sordariomycetes</taxon>
        <taxon>Hypocreomycetidae</taxon>
        <taxon>Glomerellales</taxon>
        <taxon>Glomerellaceae</taxon>
        <taxon>Colletotrichum</taxon>
        <taxon>Colletotrichum acutatum species complex</taxon>
    </lineage>
</organism>
<dbReference type="SMART" id="SM00066">
    <property type="entry name" value="GAL4"/>
    <property type="match status" value="1"/>
</dbReference>
<dbReference type="PANTHER" id="PTHR31313:SF81">
    <property type="entry name" value="TY1 ENHANCER ACTIVATOR"/>
    <property type="match status" value="1"/>
</dbReference>
<dbReference type="Gene3D" id="4.10.240.10">
    <property type="entry name" value="Zn(2)-C6 fungal-type DNA-binding domain"/>
    <property type="match status" value="1"/>
</dbReference>
<dbReference type="CDD" id="cd12148">
    <property type="entry name" value="fungal_TF_MHR"/>
    <property type="match status" value="1"/>
</dbReference>
<evidence type="ECO:0000256" key="2">
    <source>
        <dbReference type="ARBA" id="ARBA00022723"/>
    </source>
</evidence>
<keyword evidence="5" id="KW-0238">DNA-binding</keyword>
<keyword evidence="4" id="KW-0805">Transcription regulation</keyword>
<dbReference type="KEGG" id="cfj:CFIO01_07883"/>
<evidence type="ECO:0000256" key="5">
    <source>
        <dbReference type="ARBA" id="ARBA00023125"/>
    </source>
</evidence>
<dbReference type="CDD" id="cd00067">
    <property type="entry name" value="GAL4"/>
    <property type="match status" value="1"/>
</dbReference>
<dbReference type="SMART" id="SM00906">
    <property type="entry name" value="Fungal_trans"/>
    <property type="match status" value="1"/>
</dbReference>
<dbReference type="Proteomes" id="UP000020467">
    <property type="component" value="Unassembled WGS sequence"/>
</dbReference>
<gene>
    <name evidence="9" type="ORF">CFIO01_07883</name>
</gene>
<accession>A0A010R6L6</accession>
<dbReference type="AlphaFoldDB" id="A0A010R6L6"/>
<reference evidence="9 10" key="1">
    <citation type="submission" date="2014-02" db="EMBL/GenBank/DDBJ databases">
        <title>The genome sequence of Colletotrichum fioriniae PJ7.</title>
        <authorList>
            <person name="Baroncelli R."/>
            <person name="Thon M.R."/>
        </authorList>
    </citation>
    <scope>NUCLEOTIDE SEQUENCE [LARGE SCALE GENOMIC DNA]</scope>
    <source>
        <strain evidence="9 10">PJ7</strain>
    </source>
</reference>
<dbReference type="HOGENOM" id="CLU_015811_2_0_1"/>
<dbReference type="EMBL" id="JARH01001068">
    <property type="protein sequence ID" value="EXF73339.1"/>
    <property type="molecule type" value="Genomic_DNA"/>
</dbReference>
<sequence>MEKNQKRISCKRCQQRKIRCSRTFPCTNCSTATAKCEFRESDFKRPPVSREYVAALESRIASLESLLGNLKAADGDERNQILDDLEVQDYVPSFSGLPLADEIALSEAMTKASFQEMTDGSMIYHGPTSIFQNEVSPSIYPTSSSTASKPSAFHEDKANLTNQTMRLCIGLFFFWQYPLFMFIDREAFVQEFEDNPVDGNFCSPPLIYACAALGALMSKDPEIRPRAQEFADTAQTILTTDELGVSRPTSVQAWLCLAYYEVGLSNMSKSWLYTGMAFRMGQDLGLQRDPTHWGPEGKPNEANPFPFNNEFRRRIYWGSFLTDKMFSLFLGRPTFMYENDADVNISEPLPHDPPIWENWLFSHDLGFLKTMRPAGPKLTLLFNQQIELARIVHDMLSQTFAPKKMKDPAARRWNEVSLNKLNARLVAWHEALPTNMRWKKWFTNKDILQPNVSILHMFYHSTRICLNLPFLASVRHIPSTAELADNDNDDTPETASNNPIIKSLRICQSSAQGIADVLQRFKSQHTLGNAPLIFVGATIVATNAVLVTTRRQRGGGGVPQLMKDTLLPVLDGALEDMSASYKLAEEARAKVRIALNTKEQHRHDAGGQQPEIVPVGVDGESAGGAEPVAIMVDPALSGPVDPPVTTAAGPGSATVTADVPGFMSPEQQGWQPLSVLDGETAFWGNLGNDIFAGSELEYLDGVTEFDWTDRPPIP</sequence>
<dbReference type="GO" id="GO:0003677">
    <property type="term" value="F:DNA binding"/>
    <property type="evidence" value="ECO:0007669"/>
    <property type="project" value="UniProtKB-KW"/>
</dbReference>
<comment type="subcellular location">
    <subcellularLocation>
        <location evidence="1">Nucleus</location>
    </subcellularLocation>
</comment>
<evidence type="ECO:0000256" key="3">
    <source>
        <dbReference type="ARBA" id="ARBA00022833"/>
    </source>
</evidence>
<dbReference type="GO" id="GO:0008270">
    <property type="term" value="F:zinc ion binding"/>
    <property type="evidence" value="ECO:0007669"/>
    <property type="project" value="InterPro"/>
</dbReference>
<evidence type="ECO:0000256" key="4">
    <source>
        <dbReference type="ARBA" id="ARBA00023015"/>
    </source>
</evidence>
<keyword evidence="10" id="KW-1185">Reference proteome</keyword>
<dbReference type="GO" id="GO:0006351">
    <property type="term" value="P:DNA-templated transcription"/>
    <property type="evidence" value="ECO:0007669"/>
    <property type="project" value="InterPro"/>
</dbReference>
<comment type="caution">
    <text evidence="9">The sequence shown here is derived from an EMBL/GenBank/DDBJ whole genome shotgun (WGS) entry which is preliminary data.</text>
</comment>
<dbReference type="PANTHER" id="PTHR31313">
    <property type="entry name" value="TY1 ENHANCER ACTIVATOR"/>
    <property type="match status" value="1"/>
</dbReference>
<dbReference type="InterPro" id="IPR007219">
    <property type="entry name" value="XnlR_reg_dom"/>
</dbReference>
<evidence type="ECO:0000256" key="1">
    <source>
        <dbReference type="ARBA" id="ARBA00004123"/>
    </source>
</evidence>
<dbReference type="OrthoDB" id="2154091at2759"/>
<dbReference type="Pfam" id="PF04082">
    <property type="entry name" value="Fungal_trans"/>
    <property type="match status" value="1"/>
</dbReference>
<keyword evidence="3" id="KW-0862">Zinc</keyword>
<proteinExistence type="predicted"/>
<dbReference type="InterPro" id="IPR001138">
    <property type="entry name" value="Zn2Cys6_DnaBD"/>
</dbReference>
<protein>
    <submittedName>
        <fullName evidence="9">Fungal specific transcription factor domain-containing protein</fullName>
    </submittedName>
</protein>
<keyword evidence="2" id="KW-0479">Metal-binding</keyword>
<dbReference type="PROSITE" id="PS50048">
    <property type="entry name" value="ZN2_CY6_FUNGAL_2"/>
    <property type="match status" value="1"/>
</dbReference>
<evidence type="ECO:0000256" key="6">
    <source>
        <dbReference type="ARBA" id="ARBA00023163"/>
    </source>
</evidence>
<evidence type="ECO:0000313" key="10">
    <source>
        <dbReference type="Proteomes" id="UP000020467"/>
    </source>
</evidence>
<keyword evidence="7" id="KW-0539">Nucleus</keyword>
<dbReference type="eggNOG" id="ENOG502QTSE">
    <property type="taxonomic scope" value="Eukaryota"/>
</dbReference>
<name>A0A010R6L6_9PEZI</name>
<dbReference type="Pfam" id="PF00172">
    <property type="entry name" value="Zn_clus"/>
    <property type="match status" value="1"/>
</dbReference>
<dbReference type="InterPro" id="IPR036864">
    <property type="entry name" value="Zn2-C6_fun-type_DNA-bd_sf"/>
</dbReference>
<feature type="domain" description="Zn(2)-C6 fungal-type" evidence="8">
    <location>
        <begin position="9"/>
        <end position="38"/>
    </location>
</feature>
<dbReference type="GO" id="GO:0000981">
    <property type="term" value="F:DNA-binding transcription factor activity, RNA polymerase II-specific"/>
    <property type="evidence" value="ECO:0007669"/>
    <property type="project" value="InterPro"/>
</dbReference>
<keyword evidence="6" id="KW-0804">Transcription</keyword>
<dbReference type="GO" id="GO:0005634">
    <property type="term" value="C:nucleus"/>
    <property type="evidence" value="ECO:0007669"/>
    <property type="project" value="UniProtKB-SubCell"/>
</dbReference>
<dbReference type="SUPFAM" id="SSF57701">
    <property type="entry name" value="Zn2/Cys6 DNA-binding domain"/>
    <property type="match status" value="1"/>
</dbReference>
<evidence type="ECO:0000256" key="7">
    <source>
        <dbReference type="ARBA" id="ARBA00023242"/>
    </source>
</evidence>
<evidence type="ECO:0000313" key="9">
    <source>
        <dbReference type="EMBL" id="EXF73339.1"/>
    </source>
</evidence>